<dbReference type="GO" id="GO:0009693">
    <property type="term" value="P:ethylene biosynthetic process"/>
    <property type="evidence" value="ECO:0007669"/>
    <property type="project" value="UniProtKB-KW"/>
</dbReference>
<dbReference type="InterPro" id="IPR044861">
    <property type="entry name" value="IPNS-like_FE2OG_OXY"/>
</dbReference>
<dbReference type="GO" id="GO:0102276">
    <property type="term" value="F:2-oxoglutarate oxygenase/decarboxylase (ethylene-forming) activity"/>
    <property type="evidence" value="ECO:0007669"/>
    <property type="project" value="UniProtKB-EC"/>
</dbReference>
<keyword evidence="6" id="KW-0266">Ethylene biosynthesis</keyword>
<dbReference type="RefSeq" id="WP_047785485.1">
    <property type="nucleotide sequence ID" value="NZ_JZWI01000018.1"/>
</dbReference>
<keyword evidence="11" id="KW-0408">Iron</keyword>
<evidence type="ECO:0000256" key="9">
    <source>
        <dbReference type="ARBA" id="ARBA00047725"/>
    </source>
</evidence>
<comment type="catalytic activity">
    <reaction evidence="10">
        <text>L-arginine + 2-oxoglutarate + O2 = guanidine + L-glutamate 5-semialdehyde + succinate + CO2</text>
        <dbReference type="Rhea" id="RHEA:31535"/>
        <dbReference type="ChEBI" id="CHEBI:15379"/>
        <dbReference type="ChEBI" id="CHEBI:16526"/>
        <dbReference type="ChEBI" id="CHEBI:16810"/>
        <dbReference type="ChEBI" id="CHEBI:30031"/>
        <dbReference type="ChEBI" id="CHEBI:30087"/>
        <dbReference type="ChEBI" id="CHEBI:32682"/>
        <dbReference type="ChEBI" id="CHEBI:58066"/>
        <dbReference type="EC" id="1.14.20.7"/>
    </reaction>
</comment>
<comment type="caution">
    <text evidence="13">The sequence shown here is derived from an EMBL/GenBank/DDBJ whole genome shotgun (WGS) entry which is preliminary data.</text>
</comment>
<dbReference type="EMBL" id="JZWI01000018">
    <property type="protein sequence ID" value="KLN55248.1"/>
    <property type="molecule type" value="Genomic_DNA"/>
</dbReference>
<evidence type="ECO:0000256" key="6">
    <source>
        <dbReference type="ARBA" id="ARBA00022666"/>
    </source>
</evidence>
<dbReference type="Pfam" id="PF03171">
    <property type="entry name" value="2OG-FeII_Oxy"/>
    <property type="match status" value="1"/>
</dbReference>
<name>A0A0H2LYI0_VARPD</name>
<comment type="catalytic activity">
    <reaction evidence="9">
        <text>2-oxoglutarate + O2 + 2 H(+) = ethene + 3 CO2 + H2O</text>
        <dbReference type="Rhea" id="RHEA:31523"/>
        <dbReference type="ChEBI" id="CHEBI:15377"/>
        <dbReference type="ChEBI" id="CHEBI:15378"/>
        <dbReference type="ChEBI" id="CHEBI:15379"/>
        <dbReference type="ChEBI" id="CHEBI:16526"/>
        <dbReference type="ChEBI" id="CHEBI:16810"/>
        <dbReference type="ChEBI" id="CHEBI:18153"/>
        <dbReference type="EC" id="1.13.12.19"/>
    </reaction>
</comment>
<dbReference type="Gene3D" id="2.60.120.330">
    <property type="entry name" value="B-lactam Antibiotic, Isopenicillin N Synthase, Chain"/>
    <property type="match status" value="1"/>
</dbReference>
<dbReference type="Proteomes" id="UP000035170">
    <property type="component" value="Unassembled WGS sequence"/>
</dbReference>
<dbReference type="EC" id="1.14.20.7" evidence="3"/>
<evidence type="ECO:0000256" key="4">
    <source>
        <dbReference type="ARBA" id="ARBA00012531"/>
    </source>
</evidence>
<dbReference type="EC" id="1.13.12.19" evidence="4"/>
<evidence type="ECO:0000256" key="3">
    <source>
        <dbReference type="ARBA" id="ARBA00012293"/>
    </source>
</evidence>
<evidence type="ECO:0000256" key="2">
    <source>
        <dbReference type="ARBA" id="ARBA00004767"/>
    </source>
</evidence>
<feature type="domain" description="Fe2OG dioxygenase" evidence="12">
    <location>
        <begin position="181"/>
        <end position="289"/>
    </location>
</feature>
<reference evidence="13 14" key="1">
    <citation type="submission" date="2015-03" db="EMBL/GenBank/DDBJ databases">
        <title>Genome sequence of Variovorax paradoxus TBEA6.</title>
        <authorList>
            <person name="Poehlein A."/>
            <person name="Schuldes J."/>
            <person name="Wuebbeler J.H."/>
            <person name="Hiessl S."/>
            <person name="Steinbuechel A."/>
            <person name="Daniel R."/>
        </authorList>
    </citation>
    <scope>NUCLEOTIDE SEQUENCE [LARGE SCALE GENOMIC DNA]</scope>
    <source>
        <strain evidence="13 14">TBEA6</strain>
    </source>
</reference>
<dbReference type="InterPro" id="IPR026992">
    <property type="entry name" value="DIOX_N"/>
</dbReference>
<sequence length="324" mass="35998">MSAATIPIVDLAPALRGSRAERMRVAHEIDAACTDIGFLTIRGHGVPPALIDTLRGHASTFFNLPLEEKRQAEPEKVTVPRGYRALGFDSLSRGNAGNAPGDLKEYYHFGRENWPSTPYYTSEAGQRFFIPNRWPQRPVGFAEAAAAYYAAMERLTGQMMSLAALALGLDEDFFEDKIDRHITAMRLNFYPAQQEAPQSGQMRAGPHTDYGLLTILNGENRPGGLEVQTRGGDWLGVETDPDTFVVNIGDLLMRWTNDRWVSNVHRVVNPPAGSGPAAQRISLAFFHHPNYDALVECIAPPGEAKYPPVLSGEYRDQQYRRTRV</sequence>
<protein>
    <recommendedName>
        <fullName evidence="5">2-oxoglutarate-dependent ethylene/succinate-forming enzyme</fullName>
        <ecNumber evidence="4">1.13.12.19</ecNumber>
        <ecNumber evidence="3">1.14.20.7</ecNumber>
    </recommendedName>
    <alternativeName>
        <fullName evidence="7">2-oxoglutarate dioxygenase (ethylene-forming)</fullName>
    </alternativeName>
    <alternativeName>
        <fullName evidence="8">2-oxoglutarate/L-arginine monooxygenase/decarboxylase (succinate-forming)</fullName>
    </alternativeName>
</protein>
<comment type="similarity">
    <text evidence="11">Belongs to the iron/ascorbate-dependent oxidoreductase family.</text>
</comment>
<evidence type="ECO:0000256" key="5">
    <source>
        <dbReference type="ARBA" id="ARBA00019045"/>
    </source>
</evidence>
<dbReference type="AlphaFoldDB" id="A0A0H2LYI0"/>
<dbReference type="PANTHER" id="PTHR47990">
    <property type="entry name" value="2-OXOGLUTARATE (2OG) AND FE(II)-DEPENDENT OXYGENASE SUPERFAMILY PROTEIN-RELATED"/>
    <property type="match status" value="1"/>
</dbReference>
<keyword evidence="14" id="KW-1185">Reference proteome</keyword>
<evidence type="ECO:0000256" key="8">
    <source>
        <dbReference type="ARBA" id="ARBA00031282"/>
    </source>
</evidence>
<evidence type="ECO:0000313" key="14">
    <source>
        <dbReference type="Proteomes" id="UP000035170"/>
    </source>
</evidence>
<evidence type="ECO:0000259" key="12">
    <source>
        <dbReference type="PROSITE" id="PS51471"/>
    </source>
</evidence>
<comment type="cofactor">
    <cofactor evidence="1">
        <name>Fe(2+)</name>
        <dbReference type="ChEBI" id="CHEBI:29033"/>
    </cofactor>
</comment>
<evidence type="ECO:0000256" key="10">
    <source>
        <dbReference type="ARBA" id="ARBA00049359"/>
    </source>
</evidence>
<dbReference type="InterPro" id="IPR027443">
    <property type="entry name" value="IPNS-like_sf"/>
</dbReference>
<evidence type="ECO:0000256" key="1">
    <source>
        <dbReference type="ARBA" id="ARBA00001954"/>
    </source>
</evidence>
<keyword evidence="11" id="KW-0479">Metal-binding</keyword>
<evidence type="ECO:0000256" key="7">
    <source>
        <dbReference type="ARBA" id="ARBA00031011"/>
    </source>
</evidence>
<comment type="pathway">
    <text evidence="2">Alkene biosynthesis; ethylene biosynthesis via 2-oxoglutarate.</text>
</comment>
<evidence type="ECO:0000313" key="13">
    <source>
        <dbReference type="EMBL" id="KLN55248.1"/>
    </source>
</evidence>
<gene>
    <name evidence="13" type="ORF">VPARA_36000</name>
</gene>
<dbReference type="InterPro" id="IPR005123">
    <property type="entry name" value="Oxoglu/Fe-dep_dioxygenase_dom"/>
</dbReference>
<dbReference type="InterPro" id="IPR050231">
    <property type="entry name" value="Iron_ascorbate_oxido_reductase"/>
</dbReference>
<accession>A0A0H2LYI0</accession>
<proteinExistence type="inferred from homology"/>
<evidence type="ECO:0000256" key="11">
    <source>
        <dbReference type="RuleBase" id="RU003682"/>
    </source>
</evidence>
<organism evidence="13 14">
    <name type="scientific">Variovorax paradoxus</name>
    <dbReference type="NCBI Taxonomy" id="34073"/>
    <lineage>
        <taxon>Bacteria</taxon>
        <taxon>Pseudomonadati</taxon>
        <taxon>Pseudomonadota</taxon>
        <taxon>Betaproteobacteria</taxon>
        <taxon>Burkholderiales</taxon>
        <taxon>Comamonadaceae</taxon>
        <taxon>Variovorax</taxon>
    </lineage>
</organism>
<dbReference type="Pfam" id="PF14226">
    <property type="entry name" value="DIOX_N"/>
    <property type="match status" value="1"/>
</dbReference>
<dbReference type="PRINTS" id="PR00682">
    <property type="entry name" value="IPNSYNTHASE"/>
</dbReference>
<dbReference type="GO" id="GO:0046872">
    <property type="term" value="F:metal ion binding"/>
    <property type="evidence" value="ECO:0007669"/>
    <property type="project" value="UniProtKB-KW"/>
</dbReference>
<dbReference type="PROSITE" id="PS51471">
    <property type="entry name" value="FE2OG_OXY"/>
    <property type="match status" value="1"/>
</dbReference>
<keyword evidence="11" id="KW-0560">Oxidoreductase</keyword>
<dbReference type="PATRIC" id="fig|34073.19.peg.3688"/>
<dbReference type="SUPFAM" id="SSF51197">
    <property type="entry name" value="Clavaminate synthase-like"/>
    <property type="match status" value="1"/>
</dbReference>